<feature type="region of interest" description="Disordered" evidence="1">
    <location>
        <begin position="1"/>
        <end position="39"/>
    </location>
</feature>
<evidence type="ECO:0000313" key="2">
    <source>
        <dbReference type="EMBL" id="KAK9167366.1"/>
    </source>
</evidence>
<dbReference type="EMBL" id="JBBNAG010000001">
    <property type="protein sequence ID" value="KAK9167366.1"/>
    <property type="molecule type" value="Genomic_DNA"/>
</dbReference>
<sequence length="91" mass="9996">MFFAAASARRADARSATPPPSPCASAPPPRHPLPMPPSSPHHLHLYLRLITASAVRYRVVDGTEYKVGETKTQRDCVNNILLDMRVDACTE</sequence>
<gene>
    <name evidence="2" type="ORF">Scep_002557</name>
</gene>
<keyword evidence="3" id="KW-1185">Reference proteome</keyword>
<reference evidence="2 3" key="1">
    <citation type="submission" date="2024-01" db="EMBL/GenBank/DDBJ databases">
        <title>Genome assemblies of Stephania.</title>
        <authorList>
            <person name="Yang L."/>
        </authorList>
    </citation>
    <scope>NUCLEOTIDE SEQUENCE [LARGE SCALE GENOMIC DNA]</scope>
    <source>
        <strain evidence="2">JXDWG</strain>
        <tissue evidence="2">Leaf</tissue>
    </source>
</reference>
<evidence type="ECO:0000313" key="3">
    <source>
        <dbReference type="Proteomes" id="UP001419268"/>
    </source>
</evidence>
<name>A0AAP0Q8W6_9MAGN</name>
<comment type="caution">
    <text evidence="2">The sequence shown here is derived from an EMBL/GenBank/DDBJ whole genome shotgun (WGS) entry which is preliminary data.</text>
</comment>
<organism evidence="2 3">
    <name type="scientific">Stephania cephalantha</name>
    <dbReference type="NCBI Taxonomy" id="152367"/>
    <lineage>
        <taxon>Eukaryota</taxon>
        <taxon>Viridiplantae</taxon>
        <taxon>Streptophyta</taxon>
        <taxon>Embryophyta</taxon>
        <taxon>Tracheophyta</taxon>
        <taxon>Spermatophyta</taxon>
        <taxon>Magnoliopsida</taxon>
        <taxon>Ranunculales</taxon>
        <taxon>Menispermaceae</taxon>
        <taxon>Menispermoideae</taxon>
        <taxon>Cissampelideae</taxon>
        <taxon>Stephania</taxon>
    </lineage>
</organism>
<dbReference type="Proteomes" id="UP001419268">
    <property type="component" value="Unassembled WGS sequence"/>
</dbReference>
<feature type="compositionally biased region" description="Pro residues" evidence="1">
    <location>
        <begin position="17"/>
        <end position="39"/>
    </location>
</feature>
<protein>
    <submittedName>
        <fullName evidence="2">Uncharacterized protein</fullName>
    </submittedName>
</protein>
<evidence type="ECO:0000256" key="1">
    <source>
        <dbReference type="SAM" id="MobiDB-lite"/>
    </source>
</evidence>
<dbReference type="AlphaFoldDB" id="A0AAP0Q8W6"/>
<accession>A0AAP0Q8W6</accession>
<proteinExistence type="predicted"/>